<dbReference type="STRING" id="1445510.YC6258_00275"/>
<dbReference type="HOGENOM" id="CLU_002755_1_2_6"/>
<feature type="transmembrane region" description="Helical" evidence="1">
    <location>
        <begin position="329"/>
        <end position="349"/>
    </location>
</feature>
<dbReference type="SUPFAM" id="SSF82866">
    <property type="entry name" value="Multidrug efflux transporter AcrB transmembrane domain"/>
    <property type="match status" value="2"/>
</dbReference>
<evidence type="ECO:0000313" key="2">
    <source>
        <dbReference type="EMBL" id="AJQ92325.1"/>
    </source>
</evidence>
<keyword evidence="1" id="KW-1133">Transmembrane helix</keyword>
<proteinExistence type="predicted"/>
<dbReference type="Gene3D" id="3.30.70.1320">
    <property type="entry name" value="Multidrug efflux transporter AcrB pore domain like"/>
    <property type="match status" value="1"/>
</dbReference>
<feature type="transmembrane region" description="Helical" evidence="1">
    <location>
        <begin position="976"/>
        <end position="1001"/>
    </location>
</feature>
<dbReference type="AlphaFoldDB" id="A0A0C5UYG8"/>
<dbReference type="KEGG" id="gsn:YC6258_00275"/>
<dbReference type="GO" id="GO:0042910">
    <property type="term" value="F:xenobiotic transmembrane transporter activity"/>
    <property type="evidence" value="ECO:0007669"/>
    <property type="project" value="TreeGrafter"/>
</dbReference>
<keyword evidence="3" id="KW-1185">Reference proteome</keyword>
<dbReference type="Proteomes" id="UP000032266">
    <property type="component" value="Chromosome"/>
</dbReference>
<dbReference type="EMBL" id="CP007142">
    <property type="protein sequence ID" value="AJQ92325.1"/>
    <property type="molecule type" value="Genomic_DNA"/>
</dbReference>
<dbReference type="Gene3D" id="1.20.1640.10">
    <property type="entry name" value="Multidrug efflux transporter AcrB transmembrane domain"/>
    <property type="match status" value="2"/>
</dbReference>
<keyword evidence="1" id="KW-0472">Membrane</keyword>
<gene>
    <name evidence="2" type="ORF">YC6258_00275</name>
</gene>
<dbReference type="SUPFAM" id="SSF82714">
    <property type="entry name" value="Multidrug efflux transporter AcrB TolC docking domain, DN and DC subdomains"/>
    <property type="match status" value="2"/>
</dbReference>
<evidence type="ECO:0000313" key="3">
    <source>
        <dbReference type="Proteomes" id="UP000032266"/>
    </source>
</evidence>
<dbReference type="PATRIC" id="fig|1445510.3.peg.267"/>
<dbReference type="Gene3D" id="3.30.2090.10">
    <property type="entry name" value="Multidrug efflux transporter AcrB TolC docking domain, DN and DC subdomains"/>
    <property type="match status" value="2"/>
</dbReference>
<feature type="transmembrane region" description="Helical" evidence="1">
    <location>
        <begin position="905"/>
        <end position="930"/>
    </location>
</feature>
<dbReference type="InterPro" id="IPR001036">
    <property type="entry name" value="Acrflvin-R"/>
</dbReference>
<dbReference type="Gene3D" id="3.30.70.1440">
    <property type="entry name" value="Multidrug efflux transporter AcrB pore domain"/>
    <property type="match status" value="1"/>
</dbReference>
<sequence>MSRWIEHLGRHRIAANGLMVLTLIIGLWSYQNINRQFFPDFEFNAIIVTTTWSGASAEDVQEAIAIPLENAVLAVSDIDSVRTTSSEGYVRLYIRVNEDVDLRDVQTLIEDAVTSVSLPDDVDEPSVRRAQRFEPIADLLVYGDKPIEELIARARTYADELTARGIAQIALTGSPDERFEILVNAENLLDLGMTLDQFGTAVSSDNQNLPAGIAGKADVSTQLRAQGLARDTRQISQLPVLTDSSTGAVIRVGDVAEVIRKFTDDYQYITYEGLPAVKISLRRNPTQDTIDTAQIYLDWLKELNLPDDADIKVQPYNERWQFLESRIGLILKNGIAGMVLVLIILFIFLNTRIAVWVALGIPVSFMATFIFMNMMGITINALSLFGFMIAVGIIVDDAIVVSEDTQVLQARGLSPMEASIKSAIRMWPPVMASSLTTVAAFMPLLLLEGRLGELLIDIPYVVVCAITASLIECFLILPGHLAHNKKLHKKPSRFRTAVDRNFNRFRDDFFRPLASCAVEYRWLTAALVVVAFMLSITLVSSGRLKVNLPPNVEGTGMSVSVEFAEGTSQTRINEFLQYMVAQLKSVEQETNYHFIKSLVLNHRESNEAENASIEVELISDTKRPYTNQELVGHWRKKVEIPAGVEKISFGRSRWGLDNADLTIRLSSDDVDALKQASLELQKLYLTYQGVSDPGDDLPFGTEQWRFTLTPAARSLGLNLTTLATRLQTMLNGREIGFIQEDGEQLDIYVRLPESQANSLAMLTALPIALDNGDWVPIGSLLNLEIRRGVESLNREDGKLSIDVTASVDANIANANQILASVEADVLPELISKYQVDATIEGNRNDEQEVLDQMKIGVLVAMLMIYGILAWVFESWVWPLAVVIAIPFGLTGALFGHWLLDLNVSLLSLFGLFGLSGIVVNDSIVLISFYHRLRNEGMAVKEAVIEAAVQRLRAVLLTSITTIAGLTPLLFETSFDAQFLIPMAVTIVFGLLFGTVLILLLVPGMLMTIEQISDWVKQHHGKLTGNTNAPENQSGRP</sequence>
<dbReference type="PANTHER" id="PTHR32063:SF33">
    <property type="entry name" value="RND SUPERFAMILY EFFLUX PUMP PERMEASE COMPONENT"/>
    <property type="match status" value="1"/>
</dbReference>
<dbReference type="InterPro" id="IPR027463">
    <property type="entry name" value="AcrB_DN_DC_subdom"/>
</dbReference>
<feature type="transmembrane region" description="Helical" evidence="1">
    <location>
        <begin position="423"/>
        <end position="446"/>
    </location>
</feature>
<feature type="transmembrane region" description="Helical" evidence="1">
    <location>
        <begin position="520"/>
        <end position="539"/>
    </location>
</feature>
<organism evidence="2 3">
    <name type="scientific">Gynuella sunshinyii YC6258</name>
    <dbReference type="NCBI Taxonomy" id="1445510"/>
    <lineage>
        <taxon>Bacteria</taxon>
        <taxon>Pseudomonadati</taxon>
        <taxon>Pseudomonadota</taxon>
        <taxon>Gammaproteobacteria</taxon>
        <taxon>Oceanospirillales</taxon>
        <taxon>Saccharospirillaceae</taxon>
        <taxon>Gynuella</taxon>
    </lineage>
</organism>
<feature type="transmembrane region" description="Helical" evidence="1">
    <location>
        <begin position="381"/>
        <end position="402"/>
    </location>
</feature>
<dbReference type="SUPFAM" id="SSF82693">
    <property type="entry name" value="Multidrug efflux transporter AcrB pore domain, PN1, PN2, PC1 and PC2 subdomains"/>
    <property type="match status" value="1"/>
</dbReference>
<accession>A0A0C5UYG8</accession>
<reference evidence="2 3" key="1">
    <citation type="submission" date="2014-01" db="EMBL/GenBank/DDBJ databases">
        <title>Full genme sequencing of cellulolytic bacterium Gynuella sunshinyii YC6258T gen. nov., sp. nov.</title>
        <authorList>
            <person name="Khan H."/>
            <person name="Chung E.J."/>
            <person name="Chung Y.R."/>
        </authorList>
    </citation>
    <scope>NUCLEOTIDE SEQUENCE [LARGE SCALE GENOMIC DNA]</scope>
    <source>
        <strain evidence="2 3">YC6258</strain>
    </source>
</reference>
<feature type="transmembrane region" description="Helical" evidence="1">
    <location>
        <begin position="951"/>
        <end position="970"/>
    </location>
</feature>
<feature type="transmembrane region" description="Helical" evidence="1">
    <location>
        <begin position="853"/>
        <end position="872"/>
    </location>
</feature>
<dbReference type="PRINTS" id="PR00702">
    <property type="entry name" value="ACRIFLAVINRP"/>
</dbReference>
<dbReference type="OrthoDB" id="5287122at2"/>
<feature type="transmembrane region" description="Helical" evidence="1">
    <location>
        <begin position="12"/>
        <end position="30"/>
    </location>
</feature>
<feature type="transmembrane region" description="Helical" evidence="1">
    <location>
        <begin position="458"/>
        <end position="482"/>
    </location>
</feature>
<name>A0A0C5UYG8_9GAMM</name>
<dbReference type="Gene3D" id="3.30.70.1430">
    <property type="entry name" value="Multidrug efflux transporter AcrB pore domain"/>
    <property type="match status" value="2"/>
</dbReference>
<feature type="transmembrane region" description="Helical" evidence="1">
    <location>
        <begin position="879"/>
        <end position="899"/>
    </location>
</feature>
<dbReference type="GO" id="GO:0005886">
    <property type="term" value="C:plasma membrane"/>
    <property type="evidence" value="ECO:0007669"/>
    <property type="project" value="TreeGrafter"/>
</dbReference>
<feature type="transmembrane region" description="Helical" evidence="1">
    <location>
        <begin position="356"/>
        <end position="375"/>
    </location>
</feature>
<keyword evidence="1" id="KW-0812">Transmembrane</keyword>
<dbReference type="Pfam" id="PF00873">
    <property type="entry name" value="ACR_tran"/>
    <property type="match status" value="1"/>
</dbReference>
<protein>
    <submittedName>
        <fullName evidence="2">Cation/multidrug efflux pump</fullName>
    </submittedName>
</protein>
<dbReference type="PANTHER" id="PTHR32063">
    <property type="match status" value="1"/>
</dbReference>
<evidence type="ECO:0000256" key="1">
    <source>
        <dbReference type="SAM" id="Phobius"/>
    </source>
</evidence>
<dbReference type="RefSeq" id="WP_044615417.1">
    <property type="nucleotide sequence ID" value="NZ_CP007142.1"/>
</dbReference>